<gene>
    <name evidence="1" type="ORF">F3D66_26405</name>
</gene>
<evidence type="ECO:0000313" key="2">
    <source>
        <dbReference type="Proteomes" id="UP000473905"/>
    </source>
</evidence>
<accession>A0A5M5DA23</accession>
<keyword evidence="2" id="KW-1185">Reference proteome</keyword>
<dbReference type="Proteomes" id="UP000473905">
    <property type="component" value="Unassembled WGS sequence"/>
</dbReference>
<sequence length="316" mass="37048">MKKNIMFAIILILCACKSNKTGGDALVEQDSISTELNDDKISALTNRNIDDVEITGEVLHTRMTYFNFDSVKNLVSFFEEIELKHEKIVFCEEDKSTVDRCILQIDKYRKGLCKFYPDTLVYKSLSYLGHGAAYIDNHRPGVDLTYAEWFMMLVAYYSPDITCLVNMQSPDHIVGVRNFGHEYNHNPWWSYLFVKRTKGYEVRAIGEDCSLITKLYQLEDRNHRKYYLCSNNDYELSFMHYLYTFDVNGKLIEVKPECKIRFPNVQYDEIYFSPEHLEWSLCKLNKKTGKLVPVTEKPLMKLELKGEESFFSSSFR</sequence>
<dbReference type="RefSeq" id="WP_044917893.1">
    <property type="nucleotide sequence ID" value="NZ_DAWEDY010000063.1"/>
</dbReference>
<dbReference type="AlphaFoldDB" id="A0A5M5DA23"/>
<dbReference type="EMBL" id="VWKB01000050">
    <property type="protein sequence ID" value="KAA4089886.1"/>
    <property type="molecule type" value="Genomic_DNA"/>
</dbReference>
<evidence type="ECO:0000313" key="1">
    <source>
        <dbReference type="EMBL" id="KAA4089886.1"/>
    </source>
</evidence>
<comment type="caution">
    <text evidence="1">The sequence shown here is derived from an EMBL/GenBank/DDBJ whole genome shotgun (WGS) entry which is preliminary data.</text>
</comment>
<protein>
    <submittedName>
        <fullName evidence="1">Uncharacterized protein</fullName>
    </submittedName>
</protein>
<dbReference type="PROSITE" id="PS51257">
    <property type="entry name" value="PROKAR_LIPOPROTEIN"/>
    <property type="match status" value="1"/>
</dbReference>
<name>A0A5M5DA23_BACOV</name>
<proteinExistence type="predicted"/>
<reference evidence="1 2" key="1">
    <citation type="journal article" date="2019" name="Nat. Med.">
        <title>A library of human gut bacterial isolates paired with longitudinal multiomics data enables mechanistic microbiome research.</title>
        <authorList>
            <person name="Poyet M."/>
            <person name="Groussin M."/>
            <person name="Gibbons S.M."/>
            <person name="Avila-Pacheco J."/>
            <person name="Jiang X."/>
            <person name="Kearney S.M."/>
            <person name="Perrotta A.R."/>
            <person name="Berdy B."/>
            <person name="Zhao S."/>
            <person name="Lieberman T.D."/>
            <person name="Swanson P.K."/>
            <person name="Smith M."/>
            <person name="Roesemann S."/>
            <person name="Alexander J.E."/>
            <person name="Rich S.A."/>
            <person name="Livny J."/>
            <person name="Vlamakis H."/>
            <person name="Clish C."/>
            <person name="Bullock K."/>
            <person name="Deik A."/>
            <person name="Scott J."/>
            <person name="Pierce K.A."/>
            <person name="Xavier R.J."/>
            <person name="Alm E.J."/>
        </authorList>
    </citation>
    <scope>NUCLEOTIDE SEQUENCE [LARGE SCALE GENOMIC DNA]</scope>
    <source>
        <strain evidence="1 2">BIOML-A134</strain>
    </source>
</reference>
<organism evidence="1 2">
    <name type="scientific">Bacteroides ovatus</name>
    <dbReference type="NCBI Taxonomy" id="28116"/>
    <lineage>
        <taxon>Bacteria</taxon>
        <taxon>Pseudomonadati</taxon>
        <taxon>Bacteroidota</taxon>
        <taxon>Bacteroidia</taxon>
        <taxon>Bacteroidales</taxon>
        <taxon>Bacteroidaceae</taxon>
        <taxon>Bacteroides</taxon>
    </lineage>
</organism>